<dbReference type="RefSeq" id="WP_070927338.1">
    <property type="nucleotide sequence ID" value="NZ_CP041150.1"/>
</dbReference>
<protein>
    <submittedName>
        <fullName evidence="2">Uncharacterized protein</fullName>
    </submittedName>
</protein>
<keyword evidence="1" id="KW-0812">Transmembrane</keyword>
<feature type="transmembrane region" description="Helical" evidence="1">
    <location>
        <begin position="58"/>
        <end position="76"/>
    </location>
</feature>
<reference evidence="2 3" key="1">
    <citation type="submission" date="2019-06" db="EMBL/GenBank/DDBJ databases">
        <title>Whole geneome sequnce of Mycobacteroides chelonae M77 isolated from bovine milk from Meghalaya, India.</title>
        <authorList>
            <person name="Vise E."/>
            <person name="Das S."/>
            <person name="Garg A."/>
            <person name="Ghatak S."/>
            <person name="Shakuntala I."/>
            <person name="Milton A.A.P."/>
            <person name="Karam A."/>
            <person name="Sanjukta R."/>
            <person name="Puro K."/>
            <person name="Sen A."/>
        </authorList>
    </citation>
    <scope>NUCLEOTIDE SEQUENCE [LARGE SCALE GENOMIC DNA]</scope>
    <source>
        <strain evidence="2 3">M77</strain>
    </source>
</reference>
<keyword evidence="1" id="KW-0472">Membrane</keyword>
<keyword evidence="1" id="KW-1133">Transmembrane helix</keyword>
<gene>
    <name evidence="2" type="ORF">FJK96_19245</name>
</gene>
<name>A0AB73U540_MYCCH</name>
<dbReference type="EMBL" id="CP041150">
    <property type="protein sequence ID" value="QDF72081.1"/>
    <property type="molecule type" value="Genomic_DNA"/>
</dbReference>
<proteinExistence type="predicted"/>
<feature type="transmembrane region" description="Helical" evidence="1">
    <location>
        <begin position="35"/>
        <end position="52"/>
    </location>
</feature>
<evidence type="ECO:0000313" key="2">
    <source>
        <dbReference type="EMBL" id="QDF72081.1"/>
    </source>
</evidence>
<organism evidence="2 3">
    <name type="scientific">Mycobacteroides chelonae</name>
    <name type="common">Mycobacterium chelonae</name>
    <dbReference type="NCBI Taxonomy" id="1774"/>
    <lineage>
        <taxon>Bacteria</taxon>
        <taxon>Bacillati</taxon>
        <taxon>Actinomycetota</taxon>
        <taxon>Actinomycetes</taxon>
        <taxon>Mycobacteriales</taxon>
        <taxon>Mycobacteriaceae</taxon>
        <taxon>Mycobacteroides</taxon>
    </lineage>
</organism>
<evidence type="ECO:0000256" key="1">
    <source>
        <dbReference type="SAM" id="Phobius"/>
    </source>
</evidence>
<dbReference type="AlphaFoldDB" id="A0AB73U540"/>
<evidence type="ECO:0000313" key="3">
    <source>
        <dbReference type="Proteomes" id="UP000317728"/>
    </source>
</evidence>
<accession>A0AB73U540</accession>
<feature type="transmembrane region" description="Helical" evidence="1">
    <location>
        <begin position="6"/>
        <end position="23"/>
    </location>
</feature>
<sequence>MRTPDPDFYVALMAAVSGGICIFAEPRESTFQKWLYWAVAPAVAVICISLALKSVLAGLGLGVFVVLFMAMGYLRYKL</sequence>
<dbReference type="Proteomes" id="UP000317728">
    <property type="component" value="Chromosome"/>
</dbReference>